<protein>
    <submittedName>
        <fullName evidence="1">Uncharacterized protein</fullName>
    </submittedName>
</protein>
<gene>
    <name evidence="1" type="ORF">NX02_14480</name>
</gene>
<proteinExistence type="predicted"/>
<organism evidence="1 2">
    <name type="scientific">Sphingomonas sanxanigenens DSM 19645 = NX02</name>
    <dbReference type="NCBI Taxonomy" id="1123269"/>
    <lineage>
        <taxon>Bacteria</taxon>
        <taxon>Pseudomonadati</taxon>
        <taxon>Pseudomonadota</taxon>
        <taxon>Alphaproteobacteria</taxon>
        <taxon>Sphingomonadales</taxon>
        <taxon>Sphingomonadaceae</taxon>
        <taxon>Sphingomonas</taxon>
    </lineage>
</organism>
<sequence length="160" mass="16676">MAAILVAGAVLGTMLGNFATGDIISRAIAEPPLIDAPLASRPDAQPLAAIEPAPPIRSCIGCDPPPFRRWYEGEQARIAAHLAETDYAPSDAGYGYDRYGNVYYDDGAYDVLAAGRPEHVTGDALAPARVAVAADAPAIRVTVSPRDRPAIDGASATDMD</sequence>
<accession>W0ABY0</accession>
<dbReference type="AlphaFoldDB" id="W0ABY0"/>
<dbReference type="HOGENOM" id="CLU_1651045_0_0_5"/>
<dbReference type="Proteomes" id="UP000018851">
    <property type="component" value="Chromosome"/>
</dbReference>
<evidence type="ECO:0000313" key="1">
    <source>
        <dbReference type="EMBL" id="AHE54581.1"/>
    </source>
</evidence>
<evidence type="ECO:0000313" key="2">
    <source>
        <dbReference type="Proteomes" id="UP000018851"/>
    </source>
</evidence>
<dbReference type="PATRIC" id="fig|1123269.5.peg.2824"/>
<keyword evidence="2" id="KW-1185">Reference proteome</keyword>
<reference evidence="1 2" key="1">
    <citation type="submission" date="2013-07" db="EMBL/GenBank/DDBJ databases">
        <title>Completed genome of Sphingomonas sanxanigenens NX02.</title>
        <authorList>
            <person name="Ma T."/>
            <person name="Huang H."/>
            <person name="Wu M."/>
            <person name="Li X."/>
            <person name="Li G."/>
        </authorList>
    </citation>
    <scope>NUCLEOTIDE SEQUENCE [LARGE SCALE GENOMIC DNA]</scope>
    <source>
        <strain evidence="1 2">NX02</strain>
    </source>
</reference>
<dbReference type="STRING" id="1123269.NX02_14480"/>
<dbReference type="KEGG" id="ssan:NX02_14480"/>
<name>W0ABY0_9SPHN</name>
<dbReference type="RefSeq" id="WP_025292786.1">
    <property type="nucleotide sequence ID" value="NZ_CP006644.1"/>
</dbReference>
<dbReference type="EMBL" id="CP006644">
    <property type="protein sequence ID" value="AHE54581.1"/>
    <property type="molecule type" value="Genomic_DNA"/>
</dbReference>